<sequence>MLEDECDTEVASDGPFSDTEPLDLGFETELVDELENSVENVSECGAALEFQEEVVLDSEDEIINDTEQVDDVKASFRAGIDGGVCLNEAEMNQRTQFDAIPADECNAGEIAQPQAPGNEQDVVRPSYIGSCEPAELSEENALNFVENFLIFNNLNLSPEVHCAKRVKEGSPFFPGAKGIRDVAKRISLSSSNQGTEIFEWADTPQVVKHWDIMKSRRKEAVASANDSESVDRHSESVRHVAEVHRQKVNHEHIVDVNQHVNEETSEQLLSSSVLGGEIAETFDVGFCTQMAAEAMEALSRVAYSSSPLFYQDPQSTYSTSPEDERDKVACLDKSPKKVYARSLSKQRQLSTRRQGTSASSPKHPERQKSDSKSVTQKKVKSGSSLVEKSALEESISRSKRILGSSIAPMRQRRDVGTLQSNNRKEVDGHVGLSLRPNNFSSRKRRSQNNMVDINSVCPTARQLTSRARPNMAKDSKRRRSDIKDIYMPKSKMVKSTSHHDRFKNSSRSEQSIVISDASEVAKNGEVNRQEQIGLTIDFSGVLSGMATWKYPRGKRSNRNLRRIQNGDINLETATKGMRNGSSSRKFISSTNFSFSNNGVSIKANQFARNSSPLPSENKVENKVEGGLTMQKSISKSVMPGYKESLPDLPWKELRNRRHMASVRVLFSLHLDHDIIMQQKKILKRLGISAASSSEDATHFVADTFARTRNMLEAIALGKPVVTHLWLESCAQAGCLIDERNFILRDARKEKELSFNMAASLANARQYPILKGRKVFITQRVKPSTEMLTSLVKAVHGQVIEKNQIPTTIDGKIPDEVLIISCEEDQTDCAPLLNKGAMVGSSELILSGVVTQKLDYKRHELFKANVRTSGIT</sequence>
<keyword evidence="8" id="KW-1185">Reference proteome</keyword>
<accession>A0A218XRN7</accession>
<dbReference type="OrthoDB" id="342264at2759"/>
<dbReference type="PROSITE" id="PS50172">
    <property type="entry name" value="BRCT"/>
    <property type="match status" value="1"/>
</dbReference>
<dbReference type="PANTHER" id="PTHR23196">
    <property type="entry name" value="PAX TRANSCRIPTION ACTIVATION DOMAIN INTERACTING PROTEIN"/>
    <property type="match status" value="1"/>
</dbReference>
<dbReference type="Proteomes" id="UP000515151">
    <property type="component" value="Unplaced"/>
</dbReference>
<dbReference type="Pfam" id="PF16589">
    <property type="entry name" value="BRCT_2"/>
    <property type="match status" value="1"/>
</dbReference>
<dbReference type="InterPro" id="IPR051579">
    <property type="entry name" value="DDR_Transcriptional_Reg"/>
</dbReference>
<gene>
    <name evidence="9" type="primary">LOC116190367</name>
    <name evidence="6" type="ORF">CDL15_Pgr010223</name>
</gene>
<evidence type="ECO:0000313" key="7">
    <source>
        <dbReference type="Proteomes" id="UP000197138"/>
    </source>
</evidence>
<evidence type="ECO:0000313" key="8">
    <source>
        <dbReference type="Proteomes" id="UP000515151"/>
    </source>
</evidence>
<evidence type="ECO:0000313" key="6">
    <source>
        <dbReference type="EMBL" id="OWM87191.1"/>
    </source>
</evidence>
<dbReference type="CDD" id="cd17744">
    <property type="entry name" value="BRCT_MDC1_rpt1"/>
    <property type="match status" value="1"/>
</dbReference>
<dbReference type="GeneID" id="116190367"/>
<feature type="compositionally biased region" description="Polar residues" evidence="4">
    <location>
        <begin position="343"/>
        <end position="360"/>
    </location>
</feature>
<dbReference type="AlphaFoldDB" id="A0A218XRN7"/>
<feature type="region of interest" description="Disordered" evidence="4">
    <location>
        <begin position="313"/>
        <end position="511"/>
    </location>
</feature>
<dbReference type="RefSeq" id="XP_031375913.1">
    <property type="nucleotide sequence ID" value="XM_031520053.1"/>
</dbReference>
<proteinExistence type="predicted"/>
<comment type="subcellular location">
    <subcellularLocation>
        <location evidence="1">Nucleus</location>
    </subcellularLocation>
</comment>
<dbReference type="GO" id="GO:0006974">
    <property type="term" value="P:DNA damage response"/>
    <property type="evidence" value="ECO:0007669"/>
    <property type="project" value="UniProtKB-KW"/>
</dbReference>
<protein>
    <submittedName>
        <fullName evidence="9">Uncharacterized protein LOC116190367</fullName>
    </submittedName>
</protein>
<feature type="region of interest" description="Disordered" evidence="4">
    <location>
        <begin position="1"/>
        <end position="22"/>
    </location>
</feature>
<evidence type="ECO:0000256" key="1">
    <source>
        <dbReference type="ARBA" id="ARBA00004123"/>
    </source>
</evidence>
<feature type="domain" description="BRCT" evidence="5">
    <location>
        <begin position="679"/>
        <end position="743"/>
    </location>
</feature>
<reference evidence="6" key="2">
    <citation type="submission" date="2017-06" db="EMBL/GenBank/DDBJ databases">
        <title>The pomegranate genome and the genomics of punicalagin biosynthesis.</title>
        <authorList>
            <person name="Xu C."/>
        </authorList>
    </citation>
    <scope>NUCLEOTIDE SEQUENCE [LARGE SCALE GENOMIC DNA]</scope>
    <source>
        <tissue evidence="6">Fresh leaf</tissue>
    </source>
</reference>
<keyword evidence="2" id="KW-0227">DNA damage</keyword>
<dbReference type="Gene3D" id="3.40.50.10190">
    <property type="entry name" value="BRCT domain"/>
    <property type="match status" value="2"/>
</dbReference>
<keyword evidence="3" id="KW-0539">Nucleus</keyword>
<dbReference type="InterPro" id="IPR036420">
    <property type="entry name" value="BRCT_dom_sf"/>
</dbReference>
<evidence type="ECO:0000256" key="3">
    <source>
        <dbReference type="ARBA" id="ARBA00023242"/>
    </source>
</evidence>
<feature type="compositionally biased region" description="Basic and acidic residues" evidence="4">
    <location>
        <begin position="322"/>
        <end position="335"/>
    </location>
</feature>
<feature type="compositionally biased region" description="Basic and acidic residues" evidence="4">
    <location>
        <begin position="362"/>
        <end position="371"/>
    </location>
</feature>
<evidence type="ECO:0000313" key="9">
    <source>
        <dbReference type="RefSeq" id="XP_031375913.1"/>
    </source>
</evidence>
<evidence type="ECO:0000259" key="5">
    <source>
        <dbReference type="PROSITE" id="PS50172"/>
    </source>
</evidence>
<reference evidence="9" key="3">
    <citation type="submission" date="2025-04" db="UniProtKB">
        <authorList>
            <consortium name="RefSeq"/>
        </authorList>
    </citation>
    <scope>IDENTIFICATION</scope>
    <source>
        <tissue evidence="9">Leaf</tissue>
    </source>
</reference>
<dbReference type="PANTHER" id="PTHR23196:SF32">
    <property type="entry name" value="BRCT DOMAIN-CONTAINING DNA REPAIR PROTEIN"/>
    <property type="match status" value="1"/>
</dbReference>
<name>A0A218XRN7_PUNGR</name>
<dbReference type="SMART" id="SM00292">
    <property type="entry name" value="BRCT"/>
    <property type="match status" value="1"/>
</dbReference>
<dbReference type="SUPFAM" id="SSF52113">
    <property type="entry name" value="BRCT domain"/>
    <property type="match status" value="1"/>
</dbReference>
<reference evidence="7" key="1">
    <citation type="journal article" date="2017" name="Plant J.">
        <title>The pomegranate (Punica granatum L.) genome and the genomics of punicalagin biosynthesis.</title>
        <authorList>
            <person name="Qin G."/>
            <person name="Xu C."/>
            <person name="Ming R."/>
            <person name="Tang H."/>
            <person name="Guyot R."/>
            <person name="Kramer E.M."/>
            <person name="Hu Y."/>
            <person name="Yi X."/>
            <person name="Qi Y."/>
            <person name="Xu X."/>
            <person name="Gao Z."/>
            <person name="Pan H."/>
            <person name="Jian J."/>
            <person name="Tian Y."/>
            <person name="Yue Z."/>
            <person name="Xu Y."/>
        </authorList>
    </citation>
    <scope>NUCLEOTIDE SEQUENCE [LARGE SCALE GENOMIC DNA]</scope>
    <source>
        <strain evidence="7">cv. Dabenzi</strain>
    </source>
</reference>
<dbReference type="Pfam" id="PF16770">
    <property type="entry name" value="RTT107_BRCT_5"/>
    <property type="match status" value="1"/>
</dbReference>
<feature type="compositionally biased region" description="Acidic residues" evidence="4">
    <location>
        <begin position="1"/>
        <end position="10"/>
    </location>
</feature>
<organism evidence="6 7">
    <name type="scientific">Punica granatum</name>
    <name type="common">Pomegranate</name>
    <dbReference type="NCBI Taxonomy" id="22663"/>
    <lineage>
        <taxon>Eukaryota</taxon>
        <taxon>Viridiplantae</taxon>
        <taxon>Streptophyta</taxon>
        <taxon>Embryophyta</taxon>
        <taxon>Tracheophyta</taxon>
        <taxon>Spermatophyta</taxon>
        <taxon>Magnoliopsida</taxon>
        <taxon>eudicotyledons</taxon>
        <taxon>Gunneridae</taxon>
        <taxon>Pentapetalae</taxon>
        <taxon>rosids</taxon>
        <taxon>malvids</taxon>
        <taxon>Myrtales</taxon>
        <taxon>Lythraceae</taxon>
        <taxon>Punica</taxon>
    </lineage>
</organism>
<evidence type="ECO:0000256" key="4">
    <source>
        <dbReference type="SAM" id="MobiDB-lite"/>
    </source>
</evidence>
<dbReference type="Proteomes" id="UP000197138">
    <property type="component" value="Unassembled WGS sequence"/>
</dbReference>
<evidence type="ECO:0000256" key="2">
    <source>
        <dbReference type="ARBA" id="ARBA00022763"/>
    </source>
</evidence>
<dbReference type="CDD" id="cd18432">
    <property type="entry name" value="BRCT_PAXIP1_rpt6_like"/>
    <property type="match status" value="1"/>
</dbReference>
<dbReference type="InterPro" id="IPR001357">
    <property type="entry name" value="BRCT_dom"/>
</dbReference>
<dbReference type="EMBL" id="MTKT01000826">
    <property type="protein sequence ID" value="OWM87191.1"/>
    <property type="molecule type" value="Genomic_DNA"/>
</dbReference>
<dbReference type="GO" id="GO:0005634">
    <property type="term" value="C:nucleus"/>
    <property type="evidence" value="ECO:0007669"/>
    <property type="project" value="UniProtKB-SubCell"/>
</dbReference>